<dbReference type="PANTHER" id="PTHR43215">
    <property type="entry name" value="RADIAL SPOKE HEAD 1 HOMOLOG"/>
    <property type="match status" value="1"/>
</dbReference>
<dbReference type="InterPro" id="IPR003409">
    <property type="entry name" value="MORN"/>
</dbReference>
<feature type="region of interest" description="Disordered" evidence="2">
    <location>
        <begin position="328"/>
        <end position="360"/>
    </location>
</feature>
<organism evidence="3">
    <name type="scientific">Guillardia theta</name>
    <name type="common">Cryptophyte</name>
    <name type="synonym">Cryptomonas phi</name>
    <dbReference type="NCBI Taxonomy" id="55529"/>
    <lineage>
        <taxon>Eukaryota</taxon>
        <taxon>Cryptophyceae</taxon>
        <taxon>Pyrenomonadales</taxon>
        <taxon>Geminigeraceae</taxon>
        <taxon>Guillardia</taxon>
    </lineage>
</organism>
<feature type="compositionally biased region" description="Basic and acidic residues" evidence="2">
    <location>
        <begin position="338"/>
        <end position="348"/>
    </location>
</feature>
<dbReference type="EMBL" id="HBKN01028365">
    <property type="protein sequence ID" value="CAE2312039.1"/>
    <property type="molecule type" value="Transcribed_RNA"/>
</dbReference>
<evidence type="ECO:0000256" key="2">
    <source>
        <dbReference type="SAM" id="MobiDB-lite"/>
    </source>
</evidence>
<gene>
    <name evidence="3" type="ORF">GTHE00462_LOCUS21962</name>
</gene>
<sequence>MKAGQAKSDDRVLCSRCYKYKTAKEFETSKVGRRNRMCKTCSRFSIPERYERLDADLYIERLKGQKGSLLEQEEEAKWQAAAPVIPGAEYLDTIPHAPWPSRAMLKRRVVLGTPDIIVRTGITKIEYPDGSVYEGEVNERKRHGNGILTWPTGDTYQGMWYQGLPHGMGVAEYASGAAYSGEWNLGDRHGSGMYFFCEHPDEPHREYAGQWRNDKYHGIGKRLSKSGTVYLGFWRKGMRHGDGICRIATSTMLDPVAAIANAVRRFRHVGETGRYGQIRADEKHEVDMLQIMGGIADWHSETSGVTVQEGRFTNDEFNPRDRKEIRKKMGLESNQDEGEAKEADAEKVTKKKKTKMLSSKAFPQDTVEVEQFEDTIKFAMTTSDAAELIGKQVRARYHGANFNFRVTKLEL</sequence>
<keyword evidence="1" id="KW-0677">Repeat</keyword>
<dbReference type="PANTHER" id="PTHR43215:SF14">
    <property type="entry name" value="RADIAL SPOKE HEAD 1 HOMOLOG"/>
    <property type="match status" value="1"/>
</dbReference>
<reference evidence="3" key="1">
    <citation type="submission" date="2021-01" db="EMBL/GenBank/DDBJ databases">
        <authorList>
            <person name="Corre E."/>
            <person name="Pelletier E."/>
            <person name="Niang G."/>
            <person name="Scheremetjew M."/>
            <person name="Finn R."/>
            <person name="Kale V."/>
            <person name="Holt S."/>
            <person name="Cochrane G."/>
            <person name="Meng A."/>
            <person name="Brown T."/>
            <person name="Cohen L."/>
        </authorList>
    </citation>
    <scope>NUCLEOTIDE SEQUENCE</scope>
    <source>
        <strain evidence="3">CCMP 2712</strain>
    </source>
</reference>
<proteinExistence type="predicted"/>
<dbReference type="Pfam" id="PF02493">
    <property type="entry name" value="MORN"/>
    <property type="match status" value="5"/>
</dbReference>
<dbReference type="AlphaFoldDB" id="A0A7S4L1D8"/>
<protein>
    <submittedName>
        <fullName evidence="3">Uncharacterized protein</fullName>
    </submittedName>
</protein>
<evidence type="ECO:0000256" key="1">
    <source>
        <dbReference type="ARBA" id="ARBA00022737"/>
    </source>
</evidence>
<dbReference type="SMART" id="SM00698">
    <property type="entry name" value="MORN"/>
    <property type="match status" value="5"/>
</dbReference>
<accession>A0A7S4L1D8</accession>
<evidence type="ECO:0000313" key="3">
    <source>
        <dbReference type="EMBL" id="CAE2312039.1"/>
    </source>
</evidence>
<dbReference type="SUPFAM" id="SSF82185">
    <property type="entry name" value="Histone H3 K4-specific methyltransferase SET7/9 N-terminal domain"/>
    <property type="match status" value="2"/>
</dbReference>
<dbReference type="Gene3D" id="2.20.110.10">
    <property type="entry name" value="Histone H3 K4-specific methyltransferase SET7/9 N-terminal domain"/>
    <property type="match status" value="3"/>
</dbReference>
<name>A0A7S4L1D8_GUITH</name>